<feature type="domain" description="Polyphosphate kinase-2-related" evidence="3">
    <location>
        <begin position="30"/>
        <end position="263"/>
    </location>
</feature>
<name>A0A0V8A0Q5_9CYAN</name>
<accession>A0A0V8A0Q5</accession>
<dbReference type="PANTHER" id="PTHR34383:SF3">
    <property type="entry name" value="POLYPHOSPHATE:AMP PHOSPHOTRANSFERASE"/>
    <property type="match status" value="1"/>
</dbReference>
<dbReference type="PANTHER" id="PTHR34383">
    <property type="entry name" value="POLYPHOSPHATE:AMP PHOSPHOTRANSFERASE-RELATED"/>
    <property type="match status" value="1"/>
</dbReference>
<dbReference type="PIRSF" id="PIRSF028756">
    <property type="entry name" value="PPK2_prd"/>
    <property type="match status" value="1"/>
</dbReference>
<dbReference type="EMBL" id="LMTZ01000001">
    <property type="protein sequence ID" value="KST70362.1"/>
    <property type="molecule type" value="Genomic_DNA"/>
</dbReference>
<reference evidence="4 5" key="1">
    <citation type="journal article" date="2015" name="Genome Announc.">
        <title>Draft Genome of the Euendolithic (true boring) Cyanobacterium Mastigocoleus testarum strain BC008.</title>
        <authorList>
            <person name="Guida B.S."/>
            <person name="Garcia-Pichel F."/>
        </authorList>
    </citation>
    <scope>NUCLEOTIDE SEQUENCE [LARGE SCALE GENOMIC DNA]</scope>
    <source>
        <strain evidence="4 5">BC008</strain>
    </source>
</reference>
<keyword evidence="2" id="KW-0418">Kinase</keyword>
<keyword evidence="1" id="KW-0808">Transferase</keyword>
<evidence type="ECO:0000256" key="2">
    <source>
        <dbReference type="ARBA" id="ARBA00022777"/>
    </source>
</evidence>
<dbReference type="InterPro" id="IPR022488">
    <property type="entry name" value="PPK2-related"/>
</dbReference>
<keyword evidence="5" id="KW-1185">Reference proteome</keyword>
<dbReference type="InterPro" id="IPR016898">
    <property type="entry name" value="Polyphosphate_phosphotransfera"/>
</dbReference>
<dbReference type="Proteomes" id="UP000053372">
    <property type="component" value="Unassembled WGS sequence"/>
</dbReference>
<organism evidence="4 5">
    <name type="scientific">Mastigocoleus testarum BC008</name>
    <dbReference type="NCBI Taxonomy" id="371196"/>
    <lineage>
        <taxon>Bacteria</taxon>
        <taxon>Bacillati</taxon>
        <taxon>Cyanobacteriota</taxon>
        <taxon>Cyanophyceae</taxon>
        <taxon>Nostocales</taxon>
        <taxon>Hapalosiphonaceae</taxon>
        <taxon>Mastigocoleus</taxon>
    </lineage>
</organism>
<evidence type="ECO:0000259" key="3">
    <source>
        <dbReference type="Pfam" id="PF03976"/>
    </source>
</evidence>
<dbReference type="AlphaFoldDB" id="A0A0V8A0Q5"/>
<dbReference type="InterPro" id="IPR027417">
    <property type="entry name" value="P-loop_NTPase"/>
</dbReference>
<dbReference type="GO" id="GO:0008976">
    <property type="term" value="F:polyphosphate kinase activity"/>
    <property type="evidence" value="ECO:0007669"/>
    <property type="project" value="InterPro"/>
</dbReference>
<proteinExistence type="predicted"/>
<dbReference type="NCBIfam" id="TIGR03709">
    <property type="entry name" value="PPK2_rel_1"/>
    <property type="match status" value="1"/>
</dbReference>
<dbReference type="Gene3D" id="3.40.50.300">
    <property type="entry name" value="P-loop containing nucleotide triphosphate hydrolases"/>
    <property type="match status" value="1"/>
</dbReference>
<evidence type="ECO:0000256" key="1">
    <source>
        <dbReference type="ARBA" id="ARBA00022679"/>
    </source>
</evidence>
<dbReference type="InterPro" id="IPR022300">
    <property type="entry name" value="PPK2-rel_1"/>
</dbReference>
<comment type="caution">
    <text evidence="4">The sequence shown here is derived from an EMBL/GenBank/DDBJ whole genome shotgun (WGS) entry which is preliminary data.</text>
</comment>
<dbReference type="OrthoDB" id="9775224at2"/>
<dbReference type="SUPFAM" id="SSF52540">
    <property type="entry name" value="P-loop containing nucleoside triphosphate hydrolases"/>
    <property type="match status" value="1"/>
</dbReference>
<protein>
    <recommendedName>
        <fullName evidence="3">Polyphosphate kinase-2-related domain-containing protein</fullName>
    </recommendedName>
</protein>
<dbReference type="GO" id="GO:0006797">
    <property type="term" value="P:polyphosphate metabolic process"/>
    <property type="evidence" value="ECO:0007669"/>
    <property type="project" value="InterPro"/>
</dbReference>
<dbReference type="RefSeq" id="WP_027840660.1">
    <property type="nucleotide sequence ID" value="NZ_LMTZ01000001.1"/>
</dbReference>
<evidence type="ECO:0000313" key="5">
    <source>
        <dbReference type="Proteomes" id="UP000053372"/>
    </source>
</evidence>
<evidence type="ECO:0000313" key="4">
    <source>
        <dbReference type="EMBL" id="KST70362.1"/>
    </source>
</evidence>
<gene>
    <name evidence="4" type="ORF">BC008_45010</name>
</gene>
<sequence>MKHKHFIVPPDKQISLDKDYDPAYIDDYSKKKDAKEKLKAGIEQLAIYQDILYAQNTYALLLVFQAMDAAGKDSTIKHVMSGVNPQGCQVFSFKAPSEEELDHDYLWRSYKALPERGRIGIFNRSYYEEVLIVRVHPEILHKQQLPKFPDGDKIWLSRFEEINDFEKYLVNNGIIVLKFFLNVSKEEQKKRFLKRIDTPEKNWKFSRSDVRERKFWDKYMHAYEEVFNHTSTPWAPWYIIPADRKWFTRLTVADIICTKLEKLNLKYPSVTEEKKQHLLEAKEMLEREE</sequence>
<dbReference type="Pfam" id="PF03976">
    <property type="entry name" value="PPK2"/>
    <property type="match status" value="1"/>
</dbReference>